<dbReference type="KEGG" id="phb:HYN04_09945"/>
<dbReference type="EMBL" id="CP029479">
    <property type="protein sequence ID" value="AWM78046.1"/>
    <property type="molecule type" value="Genomic_DNA"/>
</dbReference>
<sequence>MTDRYPDHPGSKGTDGTSQAAAAAMARPAQRLRRRALETLARLREATALEVVEAAQVPREALQPRLSELRRLGLVEPTGERRRNPSGKSAAALRLTDRGAAALRKEAGAAS</sequence>
<dbReference type="AlphaFoldDB" id="A0A2Z3HV54"/>
<gene>
    <name evidence="2" type="ORF">HYN04_09945</name>
</gene>
<accession>A0A2Z3HV54</accession>
<dbReference type="SUPFAM" id="SSF46785">
    <property type="entry name" value="Winged helix' DNA-binding domain"/>
    <property type="match status" value="1"/>
</dbReference>
<evidence type="ECO:0008006" key="4">
    <source>
        <dbReference type="Google" id="ProtNLM"/>
    </source>
</evidence>
<evidence type="ECO:0000256" key="1">
    <source>
        <dbReference type="SAM" id="MobiDB-lite"/>
    </source>
</evidence>
<evidence type="ECO:0000313" key="3">
    <source>
        <dbReference type="Proteomes" id="UP000247763"/>
    </source>
</evidence>
<dbReference type="InterPro" id="IPR036388">
    <property type="entry name" value="WH-like_DNA-bd_sf"/>
</dbReference>
<protein>
    <recommendedName>
        <fullName evidence="4">HTH arsR-type domain-containing protein</fullName>
    </recommendedName>
</protein>
<dbReference type="Proteomes" id="UP000247763">
    <property type="component" value="Chromosome"/>
</dbReference>
<dbReference type="RefSeq" id="WP_110450613.1">
    <property type="nucleotide sequence ID" value="NZ_CP029479.1"/>
</dbReference>
<feature type="region of interest" description="Disordered" evidence="1">
    <location>
        <begin position="73"/>
        <end position="97"/>
    </location>
</feature>
<feature type="compositionally biased region" description="Basic and acidic residues" evidence="1">
    <location>
        <begin position="1"/>
        <end position="10"/>
    </location>
</feature>
<evidence type="ECO:0000313" key="2">
    <source>
        <dbReference type="EMBL" id="AWM78046.1"/>
    </source>
</evidence>
<dbReference type="OrthoDB" id="7478375at2"/>
<dbReference type="Gene3D" id="1.10.10.10">
    <property type="entry name" value="Winged helix-like DNA-binding domain superfamily/Winged helix DNA-binding domain"/>
    <property type="match status" value="1"/>
</dbReference>
<reference evidence="3" key="1">
    <citation type="submission" date="2018-05" db="EMBL/GenBank/DDBJ databases">
        <title>Genome sequencing of Phenylobacterium sp. HYN0004.</title>
        <authorList>
            <person name="Yi H."/>
            <person name="Baek C."/>
        </authorList>
    </citation>
    <scope>NUCLEOTIDE SEQUENCE [LARGE SCALE GENOMIC DNA]</scope>
    <source>
        <strain evidence="3">HYN0004</strain>
    </source>
</reference>
<feature type="region of interest" description="Disordered" evidence="1">
    <location>
        <begin position="1"/>
        <end position="30"/>
    </location>
</feature>
<organism evidence="2 3">
    <name type="scientific">Phenylobacterium parvum</name>
    <dbReference type="NCBI Taxonomy" id="2201350"/>
    <lineage>
        <taxon>Bacteria</taxon>
        <taxon>Pseudomonadati</taxon>
        <taxon>Pseudomonadota</taxon>
        <taxon>Alphaproteobacteria</taxon>
        <taxon>Caulobacterales</taxon>
        <taxon>Caulobacteraceae</taxon>
        <taxon>Phenylobacterium</taxon>
    </lineage>
</organism>
<feature type="compositionally biased region" description="Basic and acidic residues" evidence="1">
    <location>
        <begin position="73"/>
        <end position="83"/>
    </location>
</feature>
<name>A0A2Z3HV54_9CAUL</name>
<feature type="compositionally biased region" description="Low complexity" evidence="1">
    <location>
        <begin position="20"/>
        <end position="29"/>
    </location>
</feature>
<keyword evidence="3" id="KW-1185">Reference proteome</keyword>
<proteinExistence type="predicted"/>
<dbReference type="InterPro" id="IPR036390">
    <property type="entry name" value="WH_DNA-bd_sf"/>
</dbReference>